<dbReference type="InterPro" id="IPR051237">
    <property type="entry name" value="Ferric-chelate_Red/DefProt"/>
</dbReference>
<dbReference type="Pfam" id="PF02014">
    <property type="entry name" value="Reeler"/>
    <property type="match status" value="1"/>
</dbReference>
<feature type="domain" description="EGF-like" evidence="5">
    <location>
        <begin position="311"/>
        <end position="343"/>
    </location>
</feature>
<dbReference type="GO" id="GO:0016020">
    <property type="term" value="C:membrane"/>
    <property type="evidence" value="ECO:0007669"/>
    <property type="project" value="TreeGrafter"/>
</dbReference>
<dbReference type="Gene3D" id="2.10.25.10">
    <property type="entry name" value="Laminin"/>
    <property type="match status" value="1"/>
</dbReference>
<evidence type="ECO:0000259" key="4">
    <source>
        <dbReference type="PROSITE" id="PS50024"/>
    </source>
</evidence>
<evidence type="ECO:0000259" key="5">
    <source>
        <dbReference type="PROSITE" id="PS50026"/>
    </source>
</evidence>
<protein>
    <submittedName>
        <fullName evidence="8">Uncharacterized protein LOC109481653</fullName>
    </submittedName>
</protein>
<dbReference type="InterPro" id="IPR002861">
    <property type="entry name" value="Reeler_dom"/>
</dbReference>
<dbReference type="Gene3D" id="2.60.40.4060">
    <property type="entry name" value="Reeler domain"/>
    <property type="match status" value="1"/>
</dbReference>
<keyword evidence="1" id="KW-1015">Disulfide bond</keyword>
<dbReference type="Pfam" id="PF01390">
    <property type="entry name" value="SEA"/>
    <property type="match status" value="1"/>
</dbReference>
<keyword evidence="3" id="KW-0732">Signal</keyword>
<dbReference type="SUPFAM" id="SSF57196">
    <property type="entry name" value="EGF/Laminin"/>
    <property type="match status" value="1"/>
</dbReference>
<dbReference type="PANTHER" id="PTHR45828:SF33">
    <property type="entry name" value="DOMON DOMAIN-CONTAINING PROTEIN"/>
    <property type="match status" value="1"/>
</dbReference>
<dbReference type="GO" id="GO:0071944">
    <property type="term" value="C:cell periphery"/>
    <property type="evidence" value="ECO:0007669"/>
    <property type="project" value="UniProtKB-ARBA"/>
</dbReference>
<dbReference type="SUPFAM" id="SSF82671">
    <property type="entry name" value="SEA domain"/>
    <property type="match status" value="1"/>
</dbReference>
<accession>A0A6P5ADE6</accession>
<organism evidence="7 8">
    <name type="scientific">Branchiostoma belcheri</name>
    <name type="common">Amphioxus</name>
    <dbReference type="NCBI Taxonomy" id="7741"/>
    <lineage>
        <taxon>Eukaryota</taxon>
        <taxon>Metazoa</taxon>
        <taxon>Chordata</taxon>
        <taxon>Cephalochordata</taxon>
        <taxon>Leptocardii</taxon>
        <taxon>Amphioxiformes</taxon>
        <taxon>Branchiostomatidae</taxon>
        <taxon>Branchiostoma</taxon>
    </lineage>
</organism>
<dbReference type="PANTHER" id="PTHR45828">
    <property type="entry name" value="CYTOCHROME B561/FERRIC REDUCTASE TRANSMEMBRANE"/>
    <property type="match status" value="1"/>
</dbReference>
<dbReference type="PROSITE" id="PS50024">
    <property type="entry name" value="SEA"/>
    <property type="match status" value="1"/>
</dbReference>
<evidence type="ECO:0000313" key="8">
    <source>
        <dbReference type="RefSeq" id="XP_019639791.1"/>
    </source>
</evidence>
<dbReference type="SMART" id="SM00200">
    <property type="entry name" value="SEA"/>
    <property type="match status" value="1"/>
</dbReference>
<evidence type="ECO:0000256" key="2">
    <source>
        <dbReference type="SAM" id="MobiDB-lite"/>
    </source>
</evidence>
<dbReference type="InterPro" id="IPR000082">
    <property type="entry name" value="SEA_dom"/>
</dbReference>
<dbReference type="PROSITE" id="PS51019">
    <property type="entry name" value="REELIN"/>
    <property type="match status" value="1"/>
</dbReference>
<feature type="domain" description="Reelin" evidence="6">
    <location>
        <begin position="6"/>
        <end position="172"/>
    </location>
</feature>
<sequence length="669" mass="71219">MLWEAVLVVVTVWTGPSAGYPTGAPPEQCLTMTPNHHGANASTAASPYTLVPSTTTYTPGTPMSVSVQGGAFKGILLQARRATDGRYAGTFADPPQGFHDLACNTSGDSVTHSNRDNKTAAMFEWIPPSPGVGDVVFKATIVKSHEVFWTDVTSVTVNDVTTVLATTPAVPTSALDVELRLTSEDFHSDLLDPATARHQVLQLAVRGEVDRIFEDHPHYRSSRVNHFRQGSVITNVTLDFKKNLTEEEKYEAAAQLFQASESGNLGFTTDRVTVNYGDGTSDTLERCTCSGQPSVTCTTKGGTCVPTCVLNKNYCNTGTCSSDLSAKRLNCKCPSNFVGDRCDNPQIGGLSPAAFACVLLAALAGFVLLGCVICHLCCAERCGKGGKHKAYNQGKPAAQPTQTAQTQKPPVEQEEQVATVDMSKPAAGDDGTYTNPSLPRSEAGSIMETIQEEPSDASLITEPGGIARPVIPAPLPMAGKQRPLAADPGQQEAIENWRRHVVPKAAPPTASLQPEAPSHGSLPKRILETPRIPEASPMLPLKKRAPDAPPLGSLKNNISEAPPIASLQNRIPDTPAVGSLQKRIAEAPPADFLRNRIPDSASDVTDEVAQLTARWPAKGGGTKSLGRRLPVRAPAGTRPATVRGIYNPGYYDNFGNIKEMSYKNAEEIA</sequence>
<evidence type="ECO:0000259" key="6">
    <source>
        <dbReference type="PROSITE" id="PS51019"/>
    </source>
</evidence>
<evidence type="ECO:0000313" key="7">
    <source>
        <dbReference type="Proteomes" id="UP000515135"/>
    </source>
</evidence>
<dbReference type="GeneID" id="109481653"/>
<evidence type="ECO:0000256" key="1">
    <source>
        <dbReference type="PROSITE-ProRule" id="PRU00076"/>
    </source>
</evidence>
<keyword evidence="1" id="KW-0245">EGF-like domain</keyword>
<dbReference type="Gene3D" id="3.30.70.960">
    <property type="entry name" value="SEA domain"/>
    <property type="match status" value="1"/>
</dbReference>
<proteinExistence type="predicted"/>
<dbReference type="Proteomes" id="UP000515135">
    <property type="component" value="Unplaced"/>
</dbReference>
<dbReference type="OrthoDB" id="6418377at2759"/>
<feature type="region of interest" description="Disordered" evidence="2">
    <location>
        <begin position="390"/>
        <end position="441"/>
    </location>
</feature>
<feature type="domain" description="SEA" evidence="4">
    <location>
        <begin position="171"/>
        <end position="281"/>
    </location>
</feature>
<feature type="disulfide bond" evidence="1">
    <location>
        <begin position="333"/>
        <end position="342"/>
    </location>
</feature>
<feature type="chain" id="PRO_5028327496" evidence="3">
    <location>
        <begin position="20"/>
        <end position="669"/>
    </location>
</feature>
<dbReference type="InterPro" id="IPR042307">
    <property type="entry name" value="Reeler_sf"/>
</dbReference>
<dbReference type="InterPro" id="IPR000742">
    <property type="entry name" value="EGF"/>
</dbReference>
<evidence type="ECO:0000256" key="3">
    <source>
        <dbReference type="SAM" id="SignalP"/>
    </source>
</evidence>
<name>A0A6P5ADE6_BRABE</name>
<feature type="signal peptide" evidence="3">
    <location>
        <begin position="1"/>
        <end position="19"/>
    </location>
</feature>
<reference evidence="8" key="1">
    <citation type="submission" date="2025-08" db="UniProtKB">
        <authorList>
            <consortium name="RefSeq"/>
        </authorList>
    </citation>
    <scope>IDENTIFICATION</scope>
    <source>
        <tissue evidence="8">Gonad</tissue>
    </source>
</reference>
<keyword evidence="7" id="KW-1185">Reference proteome</keyword>
<dbReference type="CDD" id="cd08544">
    <property type="entry name" value="Reeler"/>
    <property type="match status" value="1"/>
</dbReference>
<gene>
    <name evidence="8" type="primary">LOC109481653</name>
</gene>
<dbReference type="KEGG" id="bbel:109481653"/>
<dbReference type="PROSITE" id="PS50026">
    <property type="entry name" value="EGF_3"/>
    <property type="match status" value="1"/>
</dbReference>
<dbReference type="PROSITE" id="PS00022">
    <property type="entry name" value="EGF_1"/>
    <property type="match status" value="1"/>
</dbReference>
<dbReference type="AlphaFoldDB" id="A0A6P5ADE6"/>
<feature type="compositionally biased region" description="Low complexity" evidence="2">
    <location>
        <begin position="395"/>
        <end position="410"/>
    </location>
</feature>
<dbReference type="InterPro" id="IPR036364">
    <property type="entry name" value="SEA_dom_sf"/>
</dbReference>
<dbReference type="RefSeq" id="XP_019639791.1">
    <property type="nucleotide sequence ID" value="XM_019784232.1"/>
</dbReference>
<comment type="caution">
    <text evidence="1">Lacks conserved residue(s) required for the propagation of feature annotation.</text>
</comment>